<dbReference type="Proteomes" id="UP000015453">
    <property type="component" value="Unassembled WGS sequence"/>
</dbReference>
<reference evidence="2 3" key="1">
    <citation type="journal article" date="2013" name="BMC Genomics">
        <title>The miniature genome of a carnivorous plant Genlisea aurea contains a low number of genes and short non-coding sequences.</title>
        <authorList>
            <person name="Leushkin E.V."/>
            <person name="Sutormin R.A."/>
            <person name="Nabieva E.R."/>
            <person name="Penin A.A."/>
            <person name="Kondrashov A.S."/>
            <person name="Logacheva M.D."/>
        </authorList>
    </citation>
    <scope>NUCLEOTIDE SEQUENCE [LARGE SCALE GENOMIC DNA]</scope>
</reference>
<comment type="caution">
    <text evidence="2">The sequence shown here is derived from an EMBL/GenBank/DDBJ whole genome shotgun (WGS) entry which is preliminary data.</text>
</comment>
<keyword evidence="1" id="KW-0812">Transmembrane</keyword>
<dbReference type="OrthoDB" id="1925472at2759"/>
<sequence length="62" mass="7634">WASKIKDQFYKTKQNAQAYPYVWGSYIVVYGTLGLWLTYRWRKLRKTENNVRLLHDRLRKLV</sequence>
<protein>
    <submittedName>
        <fullName evidence="2">Uncharacterized protein</fullName>
    </submittedName>
</protein>
<keyword evidence="1" id="KW-0472">Membrane</keyword>
<name>S8DXV4_9LAMI</name>
<organism evidence="2 3">
    <name type="scientific">Genlisea aurea</name>
    <dbReference type="NCBI Taxonomy" id="192259"/>
    <lineage>
        <taxon>Eukaryota</taxon>
        <taxon>Viridiplantae</taxon>
        <taxon>Streptophyta</taxon>
        <taxon>Embryophyta</taxon>
        <taxon>Tracheophyta</taxon>
        <taxon>Spermatophyta</taxon>
        <taxon>Magnoliopsida</taxon>
        <taxon>eudicotyledons</taxon>
        <taxon>Gunneridae</taxon>
        <taxon>Pentapetalae</taxon>
        <taxon>asterids</taxon>
        <taxon>lamiids</taxon>
        <taxon>Lamiales</taxon>
        <taxon>Lentibulariaceae</taxon>
        <taxon>Genlisea</taxon>
    </lineage>
</organism>
<proteinExistence type="predicted"/>
<gene>
    <name evidence="2" type="ORF">M569_09986</name>
</gene>
<evidence type="ECO:0000313" key="3">
    <source>
        <dbReference type="Proteomes" id="UP000015453"/>
    </source>
</evidence>
<dbReference type="EMBL" id="AUSU01004612">
    <property type="protein sequence ID" value="EPS64797.1"/>
    <property type="molecule type" value="Genomic_DNA"/>
</dbReference>
<feature type="transmembrane region" description="Helical" evidence="1">
    <location>
        <begin position="20"/>
        <end position="39"/>
    </location>
</feature>
<feature type="non-terminal residue" evidence="2">
    <location>
        <position position="1"/>
    </location>
</feature>
<dbReference type="PANTHER" id="PTHR36794:SF1">
    <property type="entry name" value="TRANSMEMBRANE PROTEIN"/>
    <property type="match status" value="1"/>
</dbReference>
<feature type="non-terminal residue" evidence="2">
    <location>
        <position position="62"/>
    </location>
</feature>
<keyword evidence="3" id="KW-1185">Reference proteome</keyword>
<evidence type="ECO:0000256" key="1">
    <source>
        <dbReference type="SAM" id="Phobius"/>
    </source>
</evidence>
<dbReference type="AlphaFoldDB" id="S8DXV4"/>
<keyword evidence="1" id="KW-1133">Transmembrane helix</keyword>
<accession>S8DXV4</accession>
<dbReference type="PANTHER" id="PTHR36794">
    <property type="entry name" value="TRANSMEMBRANE PROTEIN"/>
    <property type="match status" value="1"/>
</dbReference>
<evidence type="ECO:0000313" key="2">
    <source>
        <dbReference type="EMBL" id="EPS64797.1"/>
    </source>
</evidence>